<proteinExistence type="predicted"/>
<protein>
    <submittedName>
        <fullName evidence="3">T9SS type A sorting domain-containing protein</fullName>
    </submittedName>
</protein>
<dbReference type="AlphaFoldDB" id="A0A923PKM7"/>
<feature type="signal peptide" evidence="1">
    <location>
        <begin position="1"/>
        <end position="19"/>
    </location>
</feature>
<organism evidence="3 4">
    <name type="scientific">Neolewinella lacunae</name>
    <dbReference type="NCBI Taxonomy" id="1517758"/>
    <lineage>
        <taxon>Bacteria</taxon>
        <taxon>Pseudomonadati</taxon>
        <taxon>Bacteroidota</taxon>
        <taxon>Saprospiria</taxon>
        <taxon>Saprospirales</taxon>
        <taxon>Lewinellaceae</taxon>
        <taxon>Neolewinella</taxon>
    </lineage>
</organism>
<dbReference type="EMBL" id="JACSIT010000141">
    <property type="protein sequence ID" value="MBC6995888.1"/>
    <property type="molecule type" value="Genomic_DNA"/>
</dbReference>
<name>A0A923PKM7_9BACT</name>
<dbReference type="RefSeq" id="WP_187467904.1">
    <property type="nucleotide sequence ID" value="NZ_JACSIT010000141.1"/>
</dbReference>
<sequence length="1105" mass="117087">MRYFFLLLLFLFLCTCARAQLTVTADVGLRAEYCNATVNDPNTDCTNVPPGNDMLTYLPGQDGEILITYRVTNNSGRDINQLSLVDTEYGVVLPLTTVTVPDRTSLAVNFIRPARTVPATKTNTITLNVRYVNGQLGSAMNTYTIEVVAPSLEIAAFGIGRTADSGACDGSSNTACFALDGTTSVTVGARDSISAYFRWRNNGLSTIDQVTFLDSNAPGTEGIQENPRTIDLAPNANTFGTDFFVAPDAPGTYTRTFTLTATDLAGNTSTVSVNYTLVVVAPSLEIIEFGIGRTADSGACDGSSNTACFALDGTTSVTVGARDSISAYFRWRNNGLSTIDQVTFLDSNAPGTEGIQENPRTIDLAPNANTFGTDFFVAPDAPGTYTRTFTLTATDLAGNTTTVSVNYTLIVTAPSLAIIEFGIGRTADSGACDGSSNTACFALNGTTSVTVGARDSISAYFRWRNVGLSTIDQVTFQDSNAPGTEGIQENPRTIDLAPNANTFGTDFFVAPDVPGTYTRTFTLTATDLAGNTTTVSVNYTLIVTAPSLAIIEFGIGRTDDSGACDGSSNTACFALDGTTSVTVGTRDSVSAYFRWRNIGSGIIDQITFQDSNAPGTEGIQENPRTIDLAPNANTFGTDFFVAPDAPGTYTRTFTLTATDLAGNTSTVSVNYTLMVSCAIGDFAPPTALCQNRTYTIVQGGNRTIAAGALDGGSSDQCGSIVGGLLSQNTFDCSDAGPNTVTLTVEDEAGNQASCNATVTIVVEEAVFAGNDGDCVFTTVPVSRGNTWYNLDFPSGELIAQVRIGNNTNVASVRARVFKGAATTESIGGQAYLGKRVVIQPLGVGGAPVQPNVEPVEVRLFYSGAEIAALLSASPGASLASLTLVKTNSNDCFGAYNPNGAVPMTASTTTFGCAEDRFFEFFTNTFSTFYLFANDAVLPVELTEFTARAIEKQRVLLEWTTAAETDNSHFVVERSADGVNFVELGAVAGAGQSQEEQGYEYLDIHPFTGVNYYRLRQVDFGGSTHLSEVRQVTIEGEVNVVLYPNPAVNELRLRGFPGGQLRILDAHGRQVLEKNHAAAEPLNVATLPPGVYFLQLPSQTLRWVKR</sequence>
<evidence type="ECO:0000313" key="4">
    <source>
        <dbReference type="Proteomes" id="UP000650081"/>
    </source>
</evidence>
<dbReference type="Pfam" id="PF18962">
    <property type="entry name" value="Por_Secre_tail"/>
    <property type="match status" value="1"/>
</dbReference>
<reference evidence="3" key="1">
    <citation type="submission" date="2020-08" db="EMBL/GenBank/DDBJ databases">
        <title>Lewinella bacteria from marine environments.</title>
        <authorList>
            <person name="Zhong Y."/>
        </authorList>
    </citation>
    <scope>NUCLEOTIDE SEQUENCE</scope>
    <source>
        <strain evidence="3">KCTC 42187</strain>
    </source>
</reference>
<dbReference type="InterPro" id="IPR013783">
    <property type="entry name" value="Ig-like_fold"/>
</dbReference>
<evidence type="ECO:0000313" key="3">
    <source>
        <dbReference type="EMBL" id="MBC6995888.1"/>
    </source>
</evidence>
<keyword evidence="1" id="KW-0732">Signal</keyword>
<dbReference type="NCBIfam" id="TIGR04183">
    <property type="entry name" value="Por_Secre_tail"/>
    <property type="match status" value="1"/>
</dbReference>
<evidence type="ECO:0000259" key="2">
    <source>
        <dbReference type="Pfam" id="PF18962"/>
    </source>
</evidence>
<accession>A0A923PKM7</accession>
<keyword evidence="4" id="KW-1185">Reference proteome</keyword>
<dbReference type="InterPro" id="IPR026444">
    <property type="entry name" value="Secre_tail"/>
</dbReference>
<gene>
    <name evidence="3" type="ORF">H9S92_17100</name>
</gene>
<dbReference type="Gene3D" id="2.60.40.10">
    <property type="entry name" value="Immunoglobulins"/>
    <property type="match status" value="1"/>
</dbReference>
<dbReference type="Proteomes" id="UP000650081">
    <property type="component" value="Unassembled WGS sequence"/>
</dbReference>
<evidence type="ECO:0000256" key="1">
    <source>
        <dbReference type="SAM" id="SignalP"/>
    </source>
</evidence>
<feature type="chain" id="PRO_5037067337" evidence="1">
    <location>
        <begin position="20"/>
        <end position="1105"/>
    </location>
</feature>
<comment type="caution">
    <text evidence="3">The sequence shown here is derived from an EMBL/GenBank/DDBJ whole genome shotgun (WGS) entry which is preliminary data.</text>
</comment>
<feature type="domain" description="Secretion system C-terminal sorting" evidence="2">
    <location>
        <begin position="1041"/>
        <end position="1099"/>
    </location>
</feature>